<evidence type="ECO:0008006" key="3">
    <source>
        <dbReference type="Google" id="ProtNLM"/>
    </source>
</evidence>
<dbReference type="EMBL" id="JADGJD010002656">
    <property type="protein sequence ID" value="KAJ3030114.1"/>
    <property type="molecule type" value="Genomic_DNA"/>
</dbReference>
<dbReference type="AlphaFoldDB" id="A0AAD5S011"/>
<evidence type="ECO:0000313" key="2">
    <source>
        <dbReference type="Proteomes" id="UP001212841"/>
    </source>
</evidence>
<reference evidence="1" key="1">
    <citation type="submission" date="2020-05" db="EMBL/GenBank/DDBJ databases">
        <title>Phylogenomic resolution of chytrid fungi.</title>
        <authorList>
            <person name="Stajich J.E."/>
            <person name="Amses K."/>
            <person name="Simmons R."/>
            <person name="Seto K."/>
            <person name="Myers J."/>
            <person name="Bonds A."/>
            <person name="Quandt C.A."/>
            <person name="Barry K."/>
            <person name="Liu P."/>
            <person name="Grigoriev I."/>
            <person name="Longcore J.E."/>
            <person name="James T.Y."/>
        </authorList>
    </citation>
    <scope>NUCLEOTIDE SEQUENCE</scope>
    <source>
        <strain evidence="1">JEL0318</strain>
    </source>
</reference>
<organism evidence="1 2">
    <name type="scientific">Rhizophlyctis rosea</name>
    <dbReference type="NCBI Taxonomy" id="64517"/>
    <lineage>
        <taxon>Eukaryota</taxon>
        <taxon>Fungi</taxon>
        <taxon>Fungi incertae sedis</taxon>
        <taxon>Chytridiomycota</taxon>
        <taxon>Chytridiomycota incertae sedis</taxon>
        <taxon>Chytridiomycetes</taxon>
        <taxon>Rhizophlyctidales</taxon>
        <taxon>Rhizophlyctidaceae</taxon>
        <taxon>Rhizophlyctis</taxon>
    </lineage>
</organism>
<evidence type="ECO:0000313" key="1">
    <source>
        <dbReference type="EMBL" id="KAJ3030114.1"/>
    </source>
</evidence>
<feature type="non-terminal residue" evidence="1">
    <location>
        <position position="449"/>
    </location>
</feature>
<proteinExistence type="predicted"/>
<name>A0AAD5S011_9FUNG</name>
<comment type="caution">
    <text evidence="1">The sequence shown here is derived from an EMBL/GenBank/DDBJ whole genome shotgun (WGS) entry which is preliminary data.</text>
</comment>
<keyword evidence="2" id="KW-1185">Reference proteome</keyword>
<sequence length="449" mass="51217">MPTPTLLTIDDASLLSILLHLSLETFSPLQHTCRHFHAFLRNPHNVIPLLKSPSHKHPIIPLTRFPRWSLNADVLKAVLAAPKPPHLYLERYLEALVRMEGVAKVLLQVWGEAIDWYPEMSPILELVFKSSPYCRSFSSIHRVLSARDPVAVLQLLVDEESFPLEELFRELENASTNFPMPPIPHAHANETLLLQSAWLRSNIKLRDILPRVYHYLSLHPSFPPYDFMIAMYNGASPSEKGDFETHITPYLNNLVTPTVVFLNLASMFPHLVMPTAQPQPFEHRHIRHAIHTSDLVALRNWVARGFILSHETVLTMWTTILKFCFLRTTPPNNHLTNWCFLVGYLIKRGSETTTSEWHHSHPNNDLLMTRALFEAAKSDLFQFSPASSQHNLPVLLQCITEGIIDWKASEHVLDELGQLGASLPDEIQPRYLIKGMRTIELALGLSEEG</sequence>
<accession>A0AAD5S011</accession>
<protein>
    <recommendedName>
        <fullName evidence="3">F-box domain-containing protein</fullName>
    </recommendedName>
</protein>
<gene>
    <name evidence="1" type="ORF">HK097_005669</name>
</gene>
<dbReference type="Proteomes" id="UP001212841">
    <property type="component" value="Unassembled WGS sequence"/>
</dbReference>